<organism evidence="3 4">
    <name type="scientific">Cercopithifilaria johnstoni</name>
    <dbReference type="NCBI Taxonomy" id="2874296"/>
    <lineage>
        <taxon>Eukaryota</taxon>
        <taxon>Metazoa</taxon>
        <taxon>Ecdysozoa</taxon>
        <taxon>Nematoda</taxon>
        <taxon>Chromadorea</taxon>
        <taxon>Rhabditida</taxon>
        <taxon>Spirurina</taxon>
        <taxon>Spiruromorpha</taxon>
        <taxon>Filarioidea</taxon>
        <taxon>Onchocercidae</taxon>
        <taxon>Cercopithifilaria</taxon>
    </lineage>
</organism>
<evidence type="ECO:0000256" key="1">
    <source>
        <dbReference type="ARBA" id="ARBA00022729"/>
    </source>
</evidence>
<name>A0A8J2MCG5_9BILA</name>
<proteinExistence type="predicted"/>
<sequence>MCYPTFRIFHIINFFHIFMIFMITYRSSDATEVSVNVQQFNTFHKFTNAYHKTEQITAASNFRICGRELIYILIKICTPTNGTHPCFQSSTNATYADMKSNRSYRRGVATVCCSYGKCSKEYLATFCCERSVVAQ</sequence>
<evidence type="ECO:0000256" key="2">
    <source>
        <dbReference type="SAM" id="SignalP"/>
    </source>
</evidence>
<feature type="signal peptide" evidence="2">
    <location>
        <begin position="1"/>
        <end position="30"/>
    </location>
</feature>
<protein>
    <submittedName>
        <fullName evidence="3">Uncharacterized protein</fullName>
    </submittedName>
</protein>
<dbReference type="AlphaFoldDB" id="A0A8J2MCG5"/>
<comment type="caution">
    <text evidence="3">The sequence shown here is derived from an EMBL/GenBank/DDBJ whole genome shotgun (WGS) entry which is preliminary data.</text>
</comment>
<dbReference type="SUPFAM" id="SSF56994">
    <property type="entry name" value="Insulin-like"/>
    <property type="match status" value="1"/>
</dbReference>
<evidence type="ECO:0000313" key="4">
    <source>
        <dbReference type="Proteomes" id="UP000746747"/>
    </source>
</evidence>
<dbReference type="Proteomes" id="UP000746747">
    <property type="component" value="Unassembled WGS sequence"/>
</dbReference>
<reference evidence="3" key="1">
    <citation type="submission" date="2021-09" db="EMBL/GenBank/DDBJ databases">
        <authorList>
            <consortium name="Pathogen Informatics"/>
        </authorList>
    </citation>
    <scope>NUCLEOTIDE SEQUENCE</scope>
</reference>
<accession>A0A8J2MCG5</accession>
<dbReference type="EMBL" id="CAKAEH010001890">
    <property type="protein sequence ID" value="CAG9540078.1"/>
    <property type="molecule type" value="Genomic_DNA"/>
</dbReference>
<keyword evidence="1 2" id="KW-0732">Signal</keyword>
<feature type="chain" id="PRO_5035231499" evidence="2">
    <location>
        <begin position="31"/>
        <end position="135"/>
    </location>
</feature>
<gene>
    <name evidence="3" type="ORF">CJOHNSTONI_LOCUS9625</name>
</gene>
<dbReference type="InterPro" id="IPR036438">
    <property type="entry name" value="Insulin-like_sf"/>
</dbReference>
<dbReference type="Gene3D" id="1.10.100.10">
    <property type="entry name" value="Insulin-like"/>
    <property type="match status" value="1"/>
</dbReference>
<keyword evidence="4" id="KW-1185">Reference proteome</keyword>
<evidence type="ECO:0000313" key="3">
    <source>
        <dbReference type="EMBL" id="CAG9540078.1"/>
    </source>
</evidence>
<dbReference type="OrthoDB" id="10348273at2759"/>